<proteinExistence type="predicted"/>
<name>A0A517MKN3_9BACT</name>
<feature type="transmembrane region" description="Helical" evidence="1">
    <location>
        <begin position="317"/>
        <end position="340"/>
    </location>
</feature>
<evidence type="ECO:0000313" key="2">
    <source>
        <dbReference type="EMBL" id="QDS95438.1"/>
    </source>
</evidence>
<dbReference type="GO" id="GO:0005886">
    <property type="term" value="C:plasma membrane"/>
    <property type="evidence" value="ECO:0007669"/>
    <property type="project" value="UniProtKB-SubCell"/>
</dbReference>
<accession>A0A517MKN3</accession>
<evidence type="ECO:0000256" key="1">
    <source>
        <dbReference type="SAM" id="Phobius"/>
    </source>
</evidence>
<dbReference type="GO" id="GO:0140359">
    <property type="term" value="F:ABC-type transporter activity"/>
    <property type="evidence" value="ECO:0007669"/>
    <property type="project" value="InterPro"/>
</dbReference>
<dbReference type="Proteomes" id="UP000320672">
    <property type="component" value="Chromosome"/>
</dbReference>
<gene>
    <name evidence="2" type="ORF">FF011L_42340</name>
</gene>
<dbReference type="EMBL" id="CP036262">
    <property type="protein sequence ID" value="QDS95438.1"/>
    <property type="molecule type" value="Genomic_DNA"/>
</dbReference>
<feature type="transmembrane region" description="Helical" evidence="1">
    <location>
        <begin position="748"/>
        <end position="768"/>
    </location>
</feature>
<dbReference type="OrthoDB" id="260214at2"/>
<dbReference type="KEGG" id="rml:FF011L_42340"/>
<keyword evidence="3" id="KW-1185">Reference proteome</keyword>
<protein>
    <submittedName>
        <fullName evidence="2">ABC-2 family transporter protein</fullName>
    </submittedName>
</protein>
<feature type="transmembrane region" description="Helical" evidence="1">
    <location>
        <begin position="20"/>
        <end position="40"/>
    </location>
</feature>
<dbReference type="Pfam" id="PF12679">
    <property type="entry name" value="ABC2_membrane_2"/>
    <property type="match status" value="1"/>
</dbReference>
<sequence>MGPYLSVIADSFRAASSSRILWIALFCVGIFLVALAPLGYRENTVATIGPSEIVRADRLLQRLTDGQQESPSPESSIATALSPEFKARLQQAADTESAPIREEDIAEELNQLIDAETDPWFDEEIWQETTQLKELRDLNAESTSDLTEALKRRRSRLRLEAGLRGEIRPRPEKTISIVYAIWETPIEWPLPKALFHQVLVGSILPVTINGLLGFVGIILGILVTAPMLPEMLQPGSLHLLLSKPISRPLLYLSKFVGGCAFMFLCVGPLLSGVWLILGWRFDLWLPGLFYCIPVYMLLFMVYYSVSCLVALQWKSAIAAALLSIGFWVACGALGLVGVAMEAAVSEPAKIEKVAYFSDDDRDLLISTTKPGLIRSWQSSTAQWQDLPLERYRGEFVYILGPIPIGPDHYALARKSATPMGLSGKGDLTILDISNPELPKARRSIVLPHGTTEIFATTDNGMIAAGPEGLYFATAAAVLDTPTKPPTGGGFMGQLSNLLTPNDETFRSILPRNVYLRSPMAAQMLEDDQMLVYSAGILFRLVRESSDEQPDQWTVAAKRNVEGNASSDTKIAVNQSQVALYRSDEPIRFYDRSDLQLAAELELPSKEKLHSITGNPQAGTFLILQSDQTPLQIKGGAEPSFVSLPKNMVDDSIEYLQYDAAGNLLVAYDIDSLQILPPDGGAVEDLRPNLSNWRRANRYLVQPARYLIPQTGELRAETIRAALQGDTTQTLGEGLFAEKTSQRLDVQRPVFTCLGFTALMLLIGCIKFARQDY</sequence>
<dbReference type="RefSeq" id="WP_145353575.1">
    <property type="nucleotide sequence ID" value="NZ_CP036262.1"/>
</dbReference>
<organism evidence="2 3">
    <name type="scientific">Roseimaritima multifibrata</name>
    <dbReference type="NCBI Taxonomy" id="1930274"/>
    <lineage>
        <taxon>Bacteria</taxon>
        <taxon>Pseudomonadati</taxon>
        <taxon>Planctomycetota</taxon>
        <taxon>Planctomycetia</taxon>
        <taxon>Pirellulales</taxon>
        <taxon>Pirellulaceae</taxon>
        <taxon>Roseimaritima</taxon>
    </lineage>
</organism>
<feature type="transmembrane region" description="Helical" evidence="1">
    <location>
        <begin position="283"/>
        <end position="305"/>
    </location>
</feature>
<reference evidence="2 3" key="1">
    <citation type="submission" date="2019-02" db="EMBL/GenBank/DDBJ databases">
        <title>Deep-cultivation of Planctomycetes and their phenomic and genomic characterization uncovers novel biology.</title>
        <authorList>
            <person name="Wiegand S."/>
            <person name="Jogler M."/>
            <person name="Boedeker C."/>
            <person name="Pinto D."/>
            <person name="Vollmers J."/>
            <person name="Rivas-Marin E."/>
            <person name="Kohn T."/>
            <person name="Peeters S.H."/>
            <person name="Heuer A."/>
            <person name="Rast P."/>
            <person name="Oberbeckmann S."/>
            <person name="Bunk B."/>
            <person name="Jeske O."/>
            <person name="Meyerdierks A."/>
            <person name="Storesund J.E."/>
            <person name="Kallscheuer N."/>
            <person name="Luecker S."/>
            <person name="Lage O.M."/>
            <person name="Pohl T."/>
            <person name="Merkel B.J."/>
            <person name="Hornburger P."/>
            <person name="Mueller R.-W."/>
            <person name="Bruemmer F."/>
            <person name="Labrenz M."/>
            <person name="Spormann A.M."/>
            <person name="Op den Camp H."/>
            <person name="Overmann J."/>
            <person name="Amann R."/>
            <person name="Jetten M.S.M."/>
            <person name="Mascher T."/>
            <person name="Medema M.H."/>
            <person name="Devos D.P."/>
            <person name="Kaster A.-K."/>
            <person name="Ovreas L."/>
            <person name="Rohde M."/>
            <person name="Galperin M.Y."/>
            <person name="Jogler C."/>
        </authorList>
    </citation>
    <scope>NUCLEOTIDE SEQUENCE [LARGE SCALE GENOMIC DNA]</scope>
    <source>
        <strain evidence="2 3">FF011L</strain>
    </source>
</reference>
<dbReference type="AlphaFoldDB" id="A0A517MKN3"/>
<keyword evidence="1" id="KW-0812">Transmembrane</keyword>
<feature type="transmembrane region" description="Helical" evidence="1">
    <location>
        <begin position="249"/>
        <end position="277"/>
    </location>
</feature>
<keyword evidence="1" id="KW-1133">Transmembrane helix</keyword>
<evidence type="ECO:0000313" key="3">
    <source>
        <dbReference type="Proteomes" id="UP000320672"/>
    </source>
</evidence>
<keyword evidence="1" id="KW-0472">Membrane</keyword>
<feature type="transmembrane region" description="Helical" evidence="1">
    <location>
        <begin position="206"/>
        <end position="228"/>
    </location>
</feature>